<evidence type="ECO:0000256" key="14">
    <source>
        <dbReference type="PROSITE-ProRule" id="PRU00472"/>
    </source>
</evidence>
<comment type="cofactor">
    <cofactor evidence="1">
        <name>Mg(2+)</name>
        <dbReference type="ChEBI" id="CHEBI:18420"/>
    </cofactor>
</comment>
<feature type="compositionally biased region" description="Basic and acidic residues" evidence="15">
    <location>
        <begin position="462"/>
        <end position="472"/>
    </location>
</feature>
<evidence type="ECO:0000256" key="1">
    <source>
        <dbReference type="ARBA" id="ARBA00001946"/>
    </source>
</evidence>
<dbReference type="Proteomes" id="UP000244811">
    <property type="component" value="Chromosome 4"/>
</dbReference>
<dbReference type="GO" id="GO:0003697">
    <property type="term" value="F:single-stranded DNA binding"/>
    <property type="evidence" value="ECO:0007669"/>
    <property type="project" value="TreeGrafter"/>
</dbReference>
<keyword evidence="8" id="KW-0378">Hydrolase</keyword>
<dbReference type="PRINTS" id="PR00853">
    <property type="entry name" value="XPGRADSUPER"/>
</dbReference>
<sequence>MGVHKLWDLLTATALPVRVESLFGKVCCIDASFWIIHCLASDSINRHGGDVIAVFFLRICYLLDKGIRPVFVFDGKSPFAKMKTIIKRKMIANKYATNHKLFAFKLLATQLKSDHKYMNVSCVEDPMPLTNEVVPAEEVDNSSDIDQYQHSGEVDLFELFPEDFLNKTDEEEFDRELKMLQECDFLTSKEKYELMNAVRDRIIQKDRDESLKLKGKIDEYSNHQIQSYMRDMKINNEIEQLKNELYQRYPAAEQRVESMNFRNALKDEICDYNQYFLPNFENNFIALNSDNGYDNNNELKTEEYIKEKLMKPHKEEIDDSVFATDDQIFGEEFMSGMNKVDEIRTLEQEQISVNDNNNNSNNNDVDDHYDDNDDASVNKGRNDELKGGTDIVEDSTPRTMGNDFFLSLYKDYFSRKREEDIKSQNKLNSSEKSGNKQKPVDDGESDPKANGDDDDDQSPSDNEDKVFIAKKPDTIIQPEQTDKIKLSQNKMYYDDTQQLLELFGVPYLIAPSEAESQCAYMNAKGDCYAVISDDSDAFVFGAKCLLKNFYNDNVFELYTSERIQKLLGIRREQLALIAVICGCDFTNGVRGIGVVNALEVIKAYPKFEDLYEFKHWATSDCNVETAMSDECPLRSEYKKAHINYRVHWTFSSDFPNREAYELFLNPSTTDEYSLSWKKPELQALAEFMLKKASIPPEEVKHCIDMLYLRRSQQFIMEDVVPDIASKPYHKKALANYRKSLKMNLSAFRKVLLNINSRSKFNINTKLLIDRSHTLSKIRSKRMNYYRATLYNIGKDVEKTPFSSNEFEHSPKIPAVCPYCNNNEAYFMSIQTRSADEPMTQFFVCTSCTKRWKE</sequence>
<keyword evidence="7 14" id="KW-0863">Zinc-finger</keyword>
<dbReference type="AlphaFoldDB" id="A0A976QVT4"/>
<evidence type="ECO:0000259" key="16">
    <source>
        <dbReference type="PROSITE" id="PS51133"/>
    </source>
</evidence>
<evidence type="ECO:0000256" key="8">
    <source>
        <dbReference type="ARBA" id="ARBA00022801"/>
    </source>
</evidence>
<dbReference type="PROSITE" id="PS00841">
    <property type="entry name" value="XPG_1"/>
    <property type="match status" value="1"/>
</dbReference>
<evidence type="ECO:0000313" key="18">
    <source>
        <dbReference type="Proteomes" id="UP000244811"/>
    </source>
</evidence>
<keyword evidence="5" id="KW-0479">Metal-binding</keyword>
<organism evidence="17 18">
    <name type="scientific">Theileria orientalis</name>
    <dbReference type="NCBI Taxonomy" id="68886"/>
    <lineage>
        <taxon>Eukaryota</taxon>
        <taxon>Sar</taxon>
        <taxon>Alveolata</taxon>
        <taxon>Apicomplexa</taxon>
        <taxon>Aconoidasida</taxon>
        <taxon>Piroplasmida</taxon>
        <taxon>Theileriidae</taxon>
        <taxon>Theileria</taxon>
    </lineage>
</organism>
<protein>
    <recommendedName>
        <fullName evidence="16">TFIIS-type domain-containing protein</fullName>
    </recommendedName>
</protein>
<evidence type="ECO:0000256" key="12">
    <source>
        <dbReference type="ARBA" id="ARBA00023204"/>
    </source>
</evidence>
<dbReference type="GO" id="GO:0005634">
    <property type="term" value="C:nucleus"/>
    <property type="evidence" value="ECO:0007669"/>
    <property type="project" value="UniProtKB-SubCell"/>
</dbReference>
<gene>
    <name evidence="17" type="ORF">MACK_002856</name>
</gene>
<evidence type="ECO:0000256" key="3">
    <source>
        <dbReference type="ARBA" id="ARBA00022553"/>
    </source>
</evidence>
<evidence type="ECO:0000256" key="11">
    <source>
        <dbReference type="ARBA" id="ARBA00023128"/>
    </source>
</evidence>
<feature type="compositionally biased region" description="Basic and acidic residues" evidence="15">
    <location>
        <begin position="438"/>
        <end position="451"/>
    </location>
</feature>
<dbReference type="Gene3D" id="1.10.150.20">
    <property type="entry name" value="5' to 3' exonuclease, C-terminal subdomain"/>
    <property type="match status" value="1"/>
</dbReference>
<dbReference type="PROSITE" id="PS51133">
    <property type="entry name" value="ZF_TFIIS_2"/>
    <property type="match status" value="1"/>
</dbReference>
<feature type="region of interest" description="Disordered" evidence="15">
    <location>
        <begin position="352"/>
        <end position="397"/>
    </location>
</feature>
<dbReference type="CDD" id="cd10509">
    <property type="entry name" value="Zn-ribbon_RPC11"/>
    <property type="match status" value="1"/>
</dbReference>
<dbReference type="InterPro" id="IPR008918">
    <property type="entry name" value="HhH2"/>
</dbReference>
<dbReference type="PROSITE" id="PS00466">
    <property type="entry name" value="ZF_TFIIS_1"/>
    <property type="match status" value="1"/>
</dbReference>
<dbReference type="InterPro" id="IPR006084">
    <property type="entry name" value="XPG/Rad2"/>
</dbReference>
<dbReference type="InterPro" id="IPR006086">
    <property type="entry name" value="XPG-I_dom"/>
</dbReference>
<keyword evidence="6" id="KW-0227">DNA damage</keyword>
<dbReference type="GO" id="GO:0006281">
    <property type="term" value="P:DNA repair"/>
    <property type="evidence" value="ECO:0007669"/>
    <property type="project" value="UniProtKB-KW"/>
</dbReference>
<dbReference type="InterPro" id="IPR034014">
    <property type="entry name" value="Zn_ribbon_RPC11_C"/>
</dbReference>
<dbReference type="CDD" id="cd09868">
    <property type="entry name" value="PIN_XPG_RAD2"/>
    <property type="match status" value="2"/>
</dbReference>
<dbReference type="SUPFAM" id="SSF57783">
    <property type="entry name" value="Zinc beta-ribbon"/>
    <property type="match status" value="1"/>
</dbReference>
<dbReference type="GO" id="GO:0008270">
    <property type="term" value="F:zinc ion binding"/>
    <property type="evidence" value="ECO:0007669"/>
    <property type="project" value="UniProtKB-KW"/>
</dbReference>
<dbReference type="PANTHER" id="PTHR16171:SF7">
    <property type="entry name" value="DNA REPAIR PROTEIN RAD2"/>
    <property type="match status" value="1"/>
</dbReference>
<dbReference type="Pfam" id="PF00752">
    <property type="entry name" value="XPG_N"/>
    <property type="match status" value="1"/>
</dbReference>
<evidence type="ECO:0000256" key="15">
    <source>
        <dbReference type="SAM" id="MobiDB-lite"/>
    </source>
</evidence>
<dbReference type="InterPro" id="IPR029060">
    <property type="entry name" value="PIN-like_dom_sf"/>
</dbReference>
<keyword evidence="10" id="KW-0460">Magnesium</keyword>
<dbReference type="Pfam" id="PF00867">
    <property type="entry name" value="XPG_I"/>
    <property type="match status" value="1"/>
</dbReference>
<keyword evidence="3" id="KW-0597">Phosphoprotein</keyword>
<reference evidence="17" key="1">
    <citation type="submission" date="2022-07" db="EMBL/GenBank/DDBJ databases">
        <title>Evaluation of T. orientalis genome assembly methods using nanopore sequencing and analysis of variation between genomes.</title>
        <authorList>
            <person name="Yam J."/>
            <person name="Micallef M.L."/>
            <person name="Liu M."/>
            <person name="Djordjevic S.P."/>
            <person name="Bogema D.R."/>
            <person name="Jenkins C."/>
        </authorList>
    </citation>
    <scope>NUCLEOTIDE SEQUENCE</scope>
    <source>
        <strain evidence="17">Goon Nure</strain>
    </source>
</reference>
<evidence type="ECO:0000256" key="6">
    <source>
        <dbReference type="ARBA" id="ARBA00022763"/>
    </source>
</evidence>
<dbReference type="InterPro" id="IPR036279">
    <property type="entry name" value="5-3_exonuclease_C_sf"/>
</dbReference>
<evidence type="ECO:0000256" key="10">
    <source>
        <dbReference type="ARBA" id="ARBA00022842"/>
    </source>
</evidence>
<evidence type="ECO:0000256" key="9">
    <source>
        <dbReference type="ARBA" id="ARBA00022833"/>
    </source>
</evidence>
<dbReference type="InterPro" id="IPR019974">
    <property type="entry name" value="XPG_CS"/>
</dbReference>
<dbReference type="SMART" id="SM00484">
    <property type="entry name" value="XPGI"/>
    <property type="match status" value="1"/>
</dbReference>
<keyword evidence="4" id="KW-0540">Nuclease</keyword>
<dbReference type="CDD" id="cd09904">
    <property type="entry name" value="H3TH_XPG"/>
    <property type="match status" value="1"/>
</dbReference>
<keyword evidence="9" id="KW-0862">Zinc</keyword>
<evidence type="ECO:0000256" key="2">
    <source>
        <dbReference type="ARBA" id="ARBA00004123"/>
    </source>
</evidence>
<dbReference type="PROSITE" id="PS00842">
    <property type="entry name" value="XPG_2"/>
    <property type="match status" value="1"/>
</dbReference>
<dbReference type="Pfam" id="PF01096">
    <property type="entry name" value="Zn_ribbon_TFIIS"/>
    <property type="match status" value="1"/>
</dbReference>
<dbReference type="Gene3D" id="2.20.25.10">
    <property type="match status" value="1"/>
</dbReference>
<comment type="subcellular location">
    <subcellularLocation>
        <location evidence="2">Nucleus</location>
    </subcellularLocation>
</comment>
<dbReference type="SUPFAM" id="SSF88723">
    <property type="entry name" value="PIN domain-like"/>
    <property type="match status" value="1"/>
</dbReference>
<keyword evidence="12" id="KW-0234">DNA repair</keyword>
<evidence type="ECO:0000256" key="7">
    <source>
        <dbReference type="ARBA" id="ARBA00022771"/>
    </source>
</evidence>
<feature type="region of interest" description="Disordered" evidence="15">
    <location>
        <begin position="419"/>
        <end position="472"/>
    </location>
</feature>
<evidence type="ECO:0000313" key="17">
    <source>
        <dbReference type="EMBL" id="UKK02759.2"/>
    </source>
</evidence>
<evidence type="ECO:0000256" key="4">
    <source>
        <dbReference type="ARBA" id="ARBA00022722"/>
    </source>
</evidence>
<dbReference type="InterPro" id="IPR006085">
    <property type="entry name" value="XPG_DNA_repair_N"/>
</dbReference>
<dbReference type="SMART" id="SM00279">
    <property type="entry name" value="HhH2"/>
    <property type="match status" value="1"/>
</dbReference>
<dbReference type="EMBL" id="CP056072">
    <property type="protein sequence ID" value="UKK02759.2"/>
    <property type="molecule type" value="Genomic_DNA"/>
</dbReference>
<evidence type="ECO:0000256" key="5">
    <source>
        <dbReference type="ARBA" id="ARBA00022723"/>
    </source>
</evidence>
<dbReference type="SMART" id="SM00440">
    <property type="entry name" value="ZnF_C2C2"/>
    <property type="match status" value="1"/>
</dbReference>
<accession>A0A976QVT4</accession>
<dbReference type="GO" id="GO:0016788">
    <property type="term" value="F:hydrolase activity, acting on ester bonds"/>
    <property type="evidence" value="ECO:0007669"/>
    <property type="project" value="InterPro"/>
</dbReference>
<dbReference type="PANTHER" id="PTHR16171">
    <property type="entry name" value="DNA REPAIR PROTEIN COMPLEMENTING XP-G CELLS-RELATED"/>
    <property type="match status" value="1"/>
</dbReference>
<proteinExistence type="predicted"/>
<dbReference type="Gene3D" id="3.40.50.1010">
    <property type="entry name" value="5'-nuclease"/>
    <property type="match status" value="2"/>
</dbReference>
<evidence type="ECO:0000256" key="13">
    <source>
        <dbReference type="ARBA" id="ARBA00023242"/>
    </source>
</evidence>
<name>A0A976QVT4_THEOR</name>
<dbReference type="GO" id="GO:0004520">
    <property type="term" value="F:DNA endonuclease activity"/>
    <property type="evidence" value="ECO:0007669"/>
    <property type="project" value="TreeGrafter"/>
</dbReference>
<keyword evidence="11" id="KW-0496">Mitochondrion</keyword>
<dbReference type="InterPro" id="IPR001222">
    <property type="entry name" value="Znf_TFIIS"/>
</dbReference>
<feature type="compositionally biased region" description="Low complexity" evidence="15">
    <location>
        <begin position="352"/>
        <end position="363"/>
    </location>
</feature>
<dbReference type="SUPFAM" id="SSF47807">
    <property type="entry name" value="5' to 3' exonuclease, C-terminal subdomain"/>
    <property type="match status" value="1"/>
</dbReference>
<dbReference type="SMART" id="SM00485">
    <property type="entry name" value="XPGN"/>
    <property type="match status" value="1"/>
</dbReference>
<dbReference type="GO" id="GO:0006351">
    <property type="term" value="P:DNA-templated transcription"/>
    <property type="evidence" value="ECO:0007669"/>
    <property type="project" value="InterPro"/>
</dbReference>
<keyword evidence="13" id="KW-0539">Nucleus</keyword>
<feature type="domain" description="TFIIS-type" evidence="16">
    <location>
        <begin position="812"/>
        <end position="852"/>
    </location>
</feature>